<feature type="transmembrane region" description="Helical" evidence="1">
    <location>
        <begin position="58"/>
        <end position="79"/>
    </location>
</feature>
<evidence type="ECO:0000313" key="3">
    <source>
        <dbReference type="Proteomes" id="UP000034846"/>
    </source>
</evidence>
<dbReference type="EMBL" id="LCRD01000021">
    <property type="protein sequence ID" value="KKW30140.1"/>
    <property type="molecule type" value="Genomic_DNA"/>
</dbReference>
<keyword evidence="1" id="KW-0812">Transmembrane</keyword>
<comment type="caution">
    <text evidence="2">The sequence shown here is derived from an EMBL/GenBank/DDBJ whole genome shotgun (WGS) entry which is preliminary data.</text>
</comment>
<proteinExistence type="predicted"/>
<feature type="transmembrane region" description="Helical" evidence="1">
    <location>
        <begin position="91"/>
        <end position="111"/>
    </location>
</feature>
<name>A0A0G1XGY2_9BACT</name>
<accession>A0A0G1XGY2</accession>
<sequence length="137" mass="15779">MDLSPIIDPGFWFDLTPVRMSPTFEAMLFVLFALLIIAGAVMRIYVRNRSLEKYVAQTILRFAKIASVGGVTGFVLLFFAFEEIQFFGSRFWMLVWLIGVAIAVGFVVKFMRETAPMLRAREQSRAEVNKYLPRRSR</sequence>
<dbReference type="Proteomes" id="UP000034846">
    <property type="component" value="Unassembled WGS sequence"/>
</dbReference>
<feature type="transmembrane region" description="Helical" evidence="1">
    <location>
        <begin position="26"/>
        <end position="46"/>
    </location>
</feature>
<evidence type="ECO:0000313" key="2">
    <source>
        <dbReference type="EMBL" id="KKW30140.1"/>
    </source>
</evidence>
<evidence type="ECO:0000256" key="1">
    <source>
        <dbReference type="SAM" id="Phobius"/>
    </source>
</evidence>
<protein>
    <submittedName>
        <fullName evidence="2">Uncharacterized protein</fullName>
    </submittedName>
</protein>
<reference evidence="2 3" key="1">
    <citation type="journal article" date="2015" name="Nature">
        <title>rRNA introns, odd ribosomes, and small enigmatic genomes across a large radiation of phyla.</title>
        <authorList>
            <person name="Brown C.T."/>
            <person name="Hug L.A."/>
            <person name="Thomas B.C."/>
            <person name="Sharon I."/>
            <person name="Castelle C.J."/>
            <person name="Singh A."/>
            <person name="Wilkins M.J."/>
            <person name="Williams K.H."/>
            <person name="Banfield J.F."/>
        </authorList>
    </citation>
    <scope>NUCLEOTIDE SEQUENCE [LARGE SCALE GENOMIC DNA]</scope>
</reference>
<keyword evidence="1" id="KW-1133">Transmembrane helix</keyword>
<gene>
    <name evidence="2" type="ORF">UY72_C0021G0004</name>
</gene>
<organism evidence="2 3">
    <name type="scientific">Candidatus Uhrbacteria bacterium GW2011_GWD2_52_7</name>
    <dbReference type="NCBI Taxonomy" id="1618989"/>
    <lineage>
        <taxon>Bacteria</taxon>
        <taxon>Candidatus Uhriibacteriota</taxon>
    </lineage>
</organism>
<keyword evidence="1" id="KW-0472">Membrane</keyword>
<dbReference type="AlphaFoldDB" id="A0A0G1XGY2"/>